<dbReference type="InterPro" id="IPR011990">
    <property type="entry name" value="TPR-like_helical_dom_sf"/>
</dbReference>
<feature type="domain" description="GGDEF" evidence="5">
    <location>
        <begin position="274"/>
        <end position="407"/>
    </location>
</feature>
<dbReference type="FunFam" id="3.30.70.270:FF:000001">
    <property type="entry name" value="Diguanylate cyclase domain protein"/>
    <property type="match status" value="1"/>
</dbReference>
<comment type="caution">
    <text evidence="6">The sequence shown here is derived from an EMBL/GenBank/DDBJ whole genome shotgun (WGS) entry which is preliminary data.</text>
</comment>
<name>A0A7X0TTD0_9GAMM</name>
<dbReference type="PANTHER" id="PTHR45138">
    <property type="entry name" value="REGULATORY COMPONENTS OF SENSORY TRANSDUCTION SYSTEM"/>
    <property type="match status" value="1"/>
</dbReference>
<organism evidence="6 7">
    <name type="scientific">Thalassotalea piscium</name>
    <dbReference type="NCBI Taxonomy" id="1230533"/>
    <lineage>
        <taxon>Bacteria</taxon>
        <taxon>Pseudomonadati</taxon>
        <taxon>Pseudomonadota</taxon>
        <taxon>Gammaproteobacteria</taxon>
        <taxon>Alteromonadales</taxon>
        <taxon>Colwelliaceae</taxon>
        <taxon>Thalassotalea</taxon>
    </lineage>
</organism>
<dbReference type="SUPFAM" id="SSF55073">
    <property type="entry name" value="Nucleotide cyclase"/>
    <property type="match status" value="1"/>
</dbReference>
<keyword evidence="7" id="KW-1185">Reference proteome</keyword>
<comment type="cofactor">
    <cofactor evidence="1">
        <name>Mg(2+)</name>
        <dbReference type="ChEBI" id="CHEBI:18420"/>
    </cofactor>
</comment>
<evidence type="ECO:0000256" key="2">
    <source>
        <dbReference type="ARBA" id="ARBA00012528"/>
    </source>
</evidence>
<dbReference type="SUPFAM" id="SSF48452">
    <property type="entry name" value="TPR-like"/>
    <property type="match status" value="1"/>
</dbReference>
<evidence type="ECO:0000313" key="6">
    <source>
        <dbReference type="EMBL" id="MBB6542999.1"/>
    </source>
</evidence>
<dbReference type="GO" id="GO:0052621">
    <property type="term" value="F:diguanylate cyclase activity"/>
    <property type="evidence" value="ECO:0007669"/>
    <property type="project" value="UniProtKB-EC"/>
</dbReference>
<dbReference type="Gene3D" id="3.30.70.270">
    <property type="match status" value="1"/>
</dbReference>
<gene>
    <name evidence="6" type="ORF">HNQ55_001503</name>
</gene>
<dbReference type="Proteomes" id="UP000537141">
    <property type="component" value="Unassembled WGS sequence"/>
</dbReference>
<accession>A0A7X0TTD0</accession>
<comment type="catalytic activity">
    <reaction evidence="3">
        <text>2 GTP = 3',3'-c-di-GMP + 2 diphosphate</text>
        <dbReference type="Rhea" id="RHEA:24898"/>
        <dbReference type="ChEBI" id="CHEBI:33019"/>
        <dbReference type="ChEBI" id="CHEBI:37565"/>
        <dbReference type="ChEBI" id="CHEBI:58805"/>
        <dbReference type="EC" id="2.7.7.65"/>
    </reaction>
</comment>
<dbReference type="RefSeq" id="WP_184423804.1">
    <property type="nucleotide sequence ID" value="NZ_AP027362.1"/>
</dbReference>
<reference evidence="6 7" key="1">
    <citation type="submission" date="2020-08" db="EMBL/GenBank/DDBJ databases">
        <title>Genomic Encyclopedia of Type Strains, Phase IV (KMG-IV): sequencing the most valuable type-strain genomes for metagenomic binning, comparative biology and taxonomic classification.</title>
        <authorList>
            <person name="Goeker M."/>
        </authorList>
    </citation>
    <scope>NUCLEOTIDE SEQUENCE [LARGE SCALE GENOMIC DNA]</scope>
    <source>
        <strain evidence="6 7">DSM 26287</strain>
    </source>
</reference>
<dbReference type="PANTHER" id="PTHR45138:SF9">
    <property type="entry name" value="DIGUANYLATE CYCLASE DGCM-RELATED"/>
    <property type="match status" value="1"/>
</dbReference>
<evidence type="ECO:0000256" key="4">
    <source>
        <dbReference type="SAM" id="Coils"/>
    </source>
</evidence>
<protein>
    <recommendedName>
        <fullName evidence="2">diguanylate cyclase</fullName>
        <ecNumber evidence="2">2.7.7.65</ecNumber>
    </recommendedName>
</protein>
<dbReference type="Pfam" id="PF00990">
    <property type="entry name" value="GGDEF"/>
    <property type="match status" value="1"/>
</dbReference>
<dbReference type="NCBIfam" id="TIGR00254">
    <property type="entry name" value="GGDEF"/>
    <property type="match status" value="1"/>
</dbReference>
<dbReference type="PROSITE" id="PS50887">
    <property type="entry name" value="GGDEF"/>
    <property type="match status" value="1"/>
</dbReference>
<sequence>MLASTTKVLAAKNTASLVTLQTIAYQEQNTITHSAPNNMLDSKVELEVRPSIFTLIDKMKNNDNVSHEMLSQIESELPPLNAAEYYLLNYLSAYISYHNGEIQKAINWANKAISYEEQMLQSQLATPLFFDIYLALAKYHSELGQYKRAYDAKRSYMNRYSDSLMNMKDSRIKALDEKYGTAIKQNENLLLESQNELKRLKIKEAENEKYIQLRNLVILSLVGLLFLALILRQVHVSNRLRVIAKTDALTGLFNRRSLFKKGNLLVNEAVKEGNTVSAILLDIDFFKSVNDNYGHDVGDKVIKMVAEVGTETIRSRDYYARLGGEEFAAILPGASLEESKAFAERLREKVEQLDLSTINIERKITVSIGVANLAQVTPSFDILLHAADEAMYNAKEQGRNRVCCYQPSETTAST</sequence>
<dbReference type="InterPro" id="IPR050469">
    <property type="entry name" value="Diguanylate_Cyclase"/>
</dbReference>
<dbReference type="InterPro" id="IPR029787">
    <property type="entry name" value="Nucleotide_cyclase"/>
</dbReference>
<dbReference type="EMBL" id="JACHHU010000009">
    <property type="protein sequence ID" value="MBB6542999.1"/>
    <property type="molecule type" value="Genomic_DNA"/>
</dbReference>
<dbReference type="InterPro" id="IPR000160">
    <property type="entry name" value="GGDEF_dom"/>
</dbReference>
<keyword evidence="4" id="KW-0175">Coiled coil</keyword>
<evidence type="ECO:0000256" key="3">
    <source>
        <dbReference type="ARBA" id="ARBA00034247"/>
    </source>
</evidence>
<dbReference type="AlphaFoldDB" id="A0A7X0TTD0"/>
<dbReference type="CDD" id="cd01949">
    <property type="entry name" value="GGDEF"/>
    <property type="match status" value="1"/>
</dbReference>
<evidence type="ECO:0000313" key="7">
    <source>
        <dbReference type="Proteomes" id="UP000537141"/>
    </source>
</evidence>
<proteinExistence type="predicted"/>
<evidence type="ECO:0000259" key="5">
    <source>
        <dbReference type="PROSITE" id="PS50887"/>
    </source>
</evidence>
<dbReference type="EC" id="2.7.7.65" evidence="2"/>
<dbReference type="InterPro" id="IPR043128">
    <property type="entry name" value="Rev_trsase/Diguanyl_cyclase"/>
</dbReference>
<evidence type="ECO:0000256" key="1">
    <source>
        <dbReference type="ARBA" id="ARBA00001946"/>
    </source>
</evidence>
<feature type="coiled-coil region" evidence="4">
    <location>
        <begin position="336"/>
        <end position="363"/>
    </location>
</feature>
<dbReference type="SMART" id="SM00267">
    <property type="entry name" value="GGDEF"/>
    <property type="match status" value="1"/>
</dbReference>